<name>A0ABW5NEG6_9FLAO</name>
<proteinExistence type="predicted"/>
<organism evidence="2 3">
    <name type="scientific">Aquimarina hainanensis</name>
    <dbReference type="NCBI Taxonomy" id="1578017"/>
    <lineage>
        <taxon>Bacteria</taxon>
        <taxon>Pseudomonadati</taxon>
        <taxon>Bacteroidota</taxon>
        <taxon>Flavobacteriia</taxon>
        <taxon>Flavobacteriales</taxon>
        <taxon>Flavobacteriaceae</taxon>
        <taxon>Aquimarina</taxon>
    </lineage>
</organism>
<keyword evidence="1" id="KW-0812">Transmembrane</keyword>
<dbReference type="Proteomes" id="UP001597459">
    <property type="component" value="Unassembled WGS sequence"/>
</dbReference>
<accession>A0ABW5NEG6</accession>
<keyword evidence="1" id="KW-1133">Transmembrane helix</keyword>
<evidence type="ECO:0000313" key="3">
    <source>
        <dbReference type="Proteomes" id="UP001597459"/>
    </source>
</evidence>
<keyword evidence="1" id="KW-0472">Membrane</keyword>
<gene>
    <name evidence="2" type="ORF">ACFSTE_20905</name>
</gene>
<keyword evidence="3" id="KW-1185">Reference proteome</keyword>
<evidence type="ECO:0000256" key="1">
    <source>
        <dbReference type="SAM" id="Phobius"/>
    </source>
</evidence>
<feature type="transmembrane region" description="Helical" evidence="1">
    <location>
        <begin position="31"/>
        <end position="48"/>
    </location>
</feature>
<reference evidence="3" key="1">
    <citation type="journal article" date="2019" name="Int. J. Syst. Evol. Microbiol.">
        <title>The Global Catalogue of Microorganisms (GCM) 10K type strain sequencing project: providing services to taxonomists for standard genome sequencing and annotation.</title>
        <authorList>
            <consortium name="The Broad Institute Genomics Platform"/>
            <consortium name="The Broad Institute Genome Sequencing Center for Infectious Disease"/>
            <person name="Wu L."/>
            <person name="Ma J."/>
        </authorList>
    </citation>
    <scope>NUCLEOTIDE SEQUENCE [LARGE SCALE GENOMIC DNA]</scope>
    <source>
        <strain evidence="3">KCTC 42423</strain>
    </source>
</reference>
<dbReference type="EMBL" id="JBHULX010000045">
    <property type="protein sequence ID" value="MFD2593309.1"/>
    <property type="molecule type" value="Genomic_DNA"/>
</dbReference>
<evidence type="ECO:0000313" key="2">
    <source>
        <dbReference type="EMBL" id="MFD2593309.1"/>
    </source>
</evidence>
<dbReference type="RefSeq" id="WP_176030710.1">
    <property type="nucleotide sequence ID" value="NZ_JBHSJV010000001.1"/>
</dbReference>
<comment type="caution">
    <text evidence="2">The sequence shown here is derived from an EMBL/GenBank/DDBJ whole genome shotgun (WGS) entry which is preliminary data.</text>
</comment>
<protein>
    <submittedName>
        <fullName evidence="2">Uncharacterized protein</fullName>
    </submittedName>
</protein>
<sequence>MQKIKKYSSFLFVIIGGGLLLYEVSKTDKNYYFQVIGIVLLMSGLFLFNTRITSKTIKEEESFVKEEFLEEE</sequence>
<feature type="transmembrane region" description="Helical" evidence="1">
    <location>
        <begin position="7"/>
        <end position="25"/>
    </location>
</feature>